<protein>
    <recommendedName>
        <fullName evidence="4">Phasin domain-containing protein</fullName>
    </recommendedName>
</protein>
<reference evidence="2 3" key="1">
    <citation type="submission" date="2019-06" db="EMBL/GenBank/DDBJ databases">
        <title>New taxonomy in bacterial strain CC-CFT640, isolated from vineyard.</title>
        <authorList>
            <person name="Lin S.-Y."/>
            <person name="Tsai C.-F."/>
            <person name="Young C.-C."/>
        </authorList>
    </citation>
    <scope>NUCLEOTIDE SEQUENCE [LARGE SCALE GENOMIC DNA]</scope>
    <source>
        <strain evidence="2 3">CC-CFT640</strain>
    </source>
</reference>
<name>A0A5C8PH11_9HYPH</name>
<dbReference type="AlphaFoldDB" id="A0A5C8PH11"/>
<proteinExistence type="predicted"/>
<dbReference type="Proteomes" id="UP000321638">
    <property type="component" value="Unassembled WGS sequence"/>
</dbReference>
<evidence type="ECO:0000313" key="3">
    <source>
        <dbReference type="Proteomes" id="UP000321638"/>
    </source>
</evidence>
<dbReference type="RefSeq" id="WP_147849138.1">
    <property type="nucleotide sequence ID" value="NZ_VDUZ01000027.1"/>
</dbReference>
<comment type="caution">
    <text evidence="2">The sequence shown here is derived from an EMBL/GenBank/DDBJ whole genome shotgun (WGS) entry which is preliminary data.</text>
</comment>
<dbReference type="OrthoDB" id="8138512at2"/>
<gene>
    <name evidence="2" type="ORF">FHP25_22040</name>
</gene>
<evidence type="ECO:0008006" key="4">
    <source>
        <dbReference type="Google" id="ProtNLM"/>
    </source>
</evidence>
<evidence type="ECO:0000256" key="1">
    <source>
        <dbReference type="SAM" id="MobiDB-lite"/>
    </source>
</evidence>
<accession>A0A5C8PH11</accession>
<sequence length="164" mass="18149">MQMRFNGHVWFQATSQREDTMADSTISPAGTPLDRQAEQLRGQLRTQSEAFWEFQDRLLDHMEGISRAWFLRRHEGTHAALKTASRMWASASPADAMQEYAGWANGSIERLTRDALDAQTHVAIVADLLLNATHKVMGGPSEAGQADIMTPTDADPPVAMRNAA</sequence>
<dbReference type="EMBL" id="VDUZ01000027">
    <property type="protein sequence ID" value="TXL73118.1"/>
    <property type="molecule type" value="Genomic_DNA"/>
</dbReference>
<feature type="region of interest" description="Disordered" evidence="1">
    <location>
        <begin position="140"/>
        <end position="164"/>
    </location>
</feature>
<evidence type="ECO:0000313" key="2">
    <source>
        <dbReference type="EMBL" id="TXL73118.1"/>
    </source>
</evidence>
<organism evidence="2 3">
    <name type="scientific">Vineibacter terrae</name>
    <dbReference type="NCBI Taxonomy" id="2586908"/>
    <lineage>
        <taxon>Bacteria</taxon>
        <taxon>Pseudomonadati</taxon>
        <taxon>Pseudomonadota</taxon>
        <taxon>Alphaproteobacteria</taxon>
        <taxon>Hyphomicrobiales</taxon>
        <taxon>Vineibacter</taxon>
    </lineage>
</organism>
<keyword evidence="3" id="KW-1185">Reference proteome</keyword>